<evidence type="ECO:0000313" key="2">
    <source>
        <dbReference type="EMBL" id="KAH3663890.1"/>
    </source>
</evidence>
<dbReference type="OrthoDB" id="10405408at2759"/>
<accession>A0A9P8T3D4</accession>
<dbReference type="EMBL" id="JAEUBE010000366">
    <property type="protein sequence ID" value="KAH3663890.1"/>
    <property type="molecule type" value="Genomic_DNA"/>
</dbReference>
<dbReference type="AlphaFoldDB" id="A0A9P8T3D4"/>
<organism evidence="2 3">
    <name type="scientific">Ogataea philodendri</name>
    <dbReference type="NCBI Taxonomy" id="1378263"/>
    <lineage>
        <taxon>Eukaryota</taxon>
        <taxon>Fungi</taxon>
        <taxon>Dikarya</taxon>
        <taxon>Ascomycota</taxon>
        <taxon>Saccharomycotina</taxon>
        <taxon>Pichiomycetes</taxon>
        <taxon>Pichiales</taxon>
        <taxon>Pichiaceae</taxon>
        <taxon>Ogataea</taxon>
    </lineage>
</organism>
<proteinExistence type="predicted"/>
<dbReference type="RefSeq" id="XP_046060226.1">
    <property type="nucleotide sequence ID" value="XM_046206462.1"/>
</dbReference>
<comment type="caution">
    <text evidence="2">The sequence shown here is derived from an EMBL/GenBank/DDBJ whole genome shotgun (WGS) entry which is preliminary data.</text>
</comment>
<dbReference type="Proteomes" id="UP000769157">
    <property type="component" value="Unassembled WGS sequence"/>
</dbReference>
<name>A0A9P8T3D4_9ASCO</name>
<evidence type="ECO:0000256" key="1">
    <source>
        <dbReference type="SAM" id="MobiDB-lite"/>
    </source>
</evidence>
<protein>
    <submittedName>
        <fullName evidence="2">Uncharacterized protein</fullName>
    </submittedName>
</protein>
<sequence length="100" mass="10987">MDKKSNLSQNQPSQRDMSTEHSFVHSTPSSPQSQSPGNVYNSGRTVVYNQSGYVNLVVSPSSSDHDDPVLFGNSTSGSRIPEDDEQSHHDNLQSVPNRNK</sequence>
<feature type="region of interest" description="Disordered" evidence="1">
    <location>
        <begin position="1"/>
        <end position="44"/>
    </location>
</feature>
<reference evidence="2" key="2">
    <citation type="submission" date="2021-01" db="EMBL/GenBank/DDBJ databases">
        <authorList>
            <person name="Schikora-Tamarit M.A."/>
        </authorList>
    </citation>
    <scope>NUCLEOTIDE SEQUENCE</scope>
    <source>
        <strain evidence="2">CBS6075</strain>
    </source>
</reference>
<feature type="region of interest" description="Disordered" evidence="1">
    <location>
        <begin position="57"/>
        <end position="100"/>
    </location>
</feature>
<feature type="compositionally biased region" description="Low complexity" evidence="1">
    <location>
        <begin position="26"/>
        <end position="36"/>
    </location>
</feature>
<evidence type="ECO:0000313" key="3">
    <source>
        <dbReference type="Proteomes" id="UP000769157"/>
    </source>
</evidence>
<feature type="compositionally biased region" description="Polar residues" evidence="1">
    <location>
        <begin position="1"/>
        <end position="16"/>
    </location>
</feature>
<dbReference type="GeneID" id="70237258"/>
<reference evidence="2" key="1">
    <citation type="journal article" date="2021" name="Open Biol.">
        <title>Shared evolutionary footprints suggest mitochondrial oxidative damage underlies multiple complex I losses in fungi.</title>
        <authorList>
            <person name="Schikora-Tamarit M.A."/>
            <person name="Marcet-Houben M."/>
            <person name="Nosek J."/>
            <person name="Gabaldon T."/>
        </authorList>
    </citation>
    <scope>NUCLEOTIDE SEQUENCE</scope>
    <source>
        <strain evidence="2">CBS6075</strain>
    </source>
</reference>
<keyword evidence="3" id="KW-1185">Reference proteome</keyword>
<gene>
    <name evidence="2" type="ORF">OGAPHI_005294</name>
</gene>